<dbReference type="EMBL" id="JACONW010000060">
    <property type="protein sequence ID" value="MBC3950878.1"/>
    <property type="molecule type" value="Genomic_DNA"/>
</dbReference>
<evidence type="ECO:0000313" key="1">
    <source>
        <dbReference type="EMBL" id="MBC3950878.1"/>
    </source>
</evidence>
<dbReference type="Proteomes" id="UP000651852">
    <property type="component" value="Unassembled WGS sequence"/>
</dbReference>
<sequence>MLSEDLANNILYLLDEISARTEGLDIVQQLDVLDALTELLCATEGLNVQLRALNAHTVTKAKPGRHLRLVK</sequence>
<organism evidence="1 2">
    <name type="scientific">Pseudomonas folii</name>
    <dbReference type="NCBI Taxonomy" id="2762593"/>
    <lineage>
        <taxon>Bacteria</taxon>
        <taxon>Pseudomonadati</taxon>
        <taxon>Pseudomonadota</taxon>
        <taxon>Gammaproteobacteria</taxon>
        <taxon>Pseudomonadales</taxon>
        <taxon>Pseudomonadaceae</taxon>
        <taxon>Pseudomonas</taxon>
    </lineage>
</organism>
<proteinExistence type="predicted"/>
<accession>A0ABR7B118</accession>
<reference evidence="1 2" key="1">
    <citation type="submission" date="2020-08" db="EMBL/GenBank/DDBJ databases">
        <title>Putative novel bacterial strains isolated from necrotic wheat leaf tissues caused by Xanthomonas translucens.</title>
        <authorList>
            <person name="Tambong J.T."/>
        </authorList>
    </citation>
    <scope>NUCLEOTIDE SEQUENCE [LARGE SCALE GENOMIC DNA]</scope>
    <source>
        <strain evidence="1 2">DOAB 1069</strain>
    </source>
</reference>
<gene>
    <name evidence="1" type="ORF">H8S59_14025</name>
</gene>
<keyword evidence="2" id="KW-1185">Reference proteome</keyword>
<protein>
    <submittedName>
        <fullName evidence="1">Uncharacterized protein</fullName>
    </submittedName>
</protein>
<evidence type="ECO:0000313" key="2">
    <source>
        <dbReference type="Proteomes" id="UP000651852"/>
    </source>
</evidence>
<dbReference type="RefSeq" id="WP_095093101.1">
    <property type="nucleotide sequence ID" value="NZ_JACONW010000060.1"/>
</dbReference>
<comment type="caution">
    <text evidence="1">The sequence shown here is derived from an EMBL/GenBank/DDBJ whole genome shotgun (WGS) entry which is preliminary data.</text>
</comment>
<name>A0ABR7B118_9PSED</name>